<gene>
    <name evidence="6" type="ORF">FKG94_14415</name>
</gene>
<keyword evidence="6" id="KW-0489">Methyltransferase</keyword>
<dbReference type="GO" id="GO:0008168">
    <property type="term" value="F:methyltransferase activity"/>
    <property type="evidence" value="ECO:0007669"/>
    <property type="project" value="UniProtKB-KW"/>
</dbReference>
<dbReference type="GO" id="GO:0012505">
    <property type="term" value="C:endomembrane system"/>
    <property type="evidence" value="ECO:0007669"/>
    <property type="project" value="UniProtKB-SubCell"/>
</dbReference>
<dbReference type="PANTHER" id="PTHR12714:SF24">
    <property type="entry name" value="SLR1182 PROTEIN"/>
    <property type="match status" value="1"/>
</dbReference>
<name>A0A545TLY7_9GAMM</name>
<organism evidence="6 7">
    <name type="scientific">Exilibacterium tricleocarpae</name>
    <dbReference type="NCBI Taxonomy" id="2591008"/>
    <lineage>
        <taxon>Bacteria</taxon>
        <taxon>Pseudomonadati</taxon>
        <taxon>Pseudomonadota</taxon>
        <taxon>Gammaproteobacteria</taxon>
        <taxon>Cellvibrionales</taxon>
        <taxon>Cellvibrionaceae</taxon>
        <taxon>Exilibacterium</taxon>
    </lineage>
</organism>
<evidence type="ECO:0000313" key="6">
    <source>
        <dbReference type="EMBL" id="TQV78257.1"/>
    </source>
</evidence>
<evidence type="ECO:0000256" key="3">
    <source>
        <dbReference type="ARBA" id="ARBA00022989"/>
    </source>
</evidence>
<dbReference type="AlphaFoldDB" id="A0A545TLY7"/>
<dbReference type="Proteomes" id="UP000319732">
    <property type="component" value="Unassembled WGS sequence"/>
</dbReference>
<sequence>MKARELKIPPLLLVVLFTVAMWAVSLATPNFDVAPAIRYAGAVFFTLPGVVFCLYGVLHFRQAKTTVNPLTPDSATALVSSGVYRISRNPMYLGFLCLLLAWATLLANLFALLLALLFAPYMNRFQILPEERALQSLFGADYNAYRQQVRRWL</sequence>
<dbReference type="GO" id="GO:0032259">
    <property type="term" value="P:methylation"/>
    <property type="evidence" value="ECO:0007669"/>
    <property type="project" value="UniProtKB-KW"/>
</dbReference>
<keyword evidence="7" id="KW-1185">Reference proteome</keyword>
<evidence type="ECO:0000256" key="4">
    <source>
        <dbReference type="ARBA" id="ARBA00023136"/>
    </source>
</evidence>
<comment type="caution">
    <text evidence="6">The sequence shown here is derived from an EMBL/GenBank/DDBJ whole genome shotgun (WGS) entry which is preliminary data.</text>
</comment>
<dbReference type="Pfam" id="PF04191">
    <property type="entry name" value="PEMT"/>
    <property type="match status" value="1"/>
</dbReference>
<evidence type="ECO:0000313" key="7">
    <source>
        <dbReference type="Proteomes" id="UP000319732"/>
    </source>
</evidence>
<evidence type="ECO:0000256" key="1">
    <source>
        <dbReference type="ARBA" id="ARBA00004127"/>
    </source>
</evidence>
<proteinExistence type="predicted"/>
<keyword evidence="6" id="KW-0808">Transferase</keyword>
<evidence type="ECO:0000256" key="2">
    <source>
        <dbReference type="ARBA" id="ARBA00022692"/>
    </source>
</evidence>
<accession>A0A545TLY7</accession>
<keyword evidence="2 5" id="KW-0812">Transmembrane</keyword>
<keyword evidence="3 5" id="KW-1133">Transmembrane helix</keyword>
<dbReference type="OrthoDB" id="9811969at2"/>
<dbReference type="RefSeq" id="WP_142905037.1">
    <property type="nucleotide sequence ID" value="NZ_ML660094.1"/>
</dbReference>
<reference evidence="6 7" key="1">
    <citation type="submission" date="2019-06" db="EMBL/GenBank/DDBJ databases">
        <title>Whole genome sequence for Cellvibrionaceae sp. R142.</title>
        <authorList>
            <person name="Wang G."/>
        </authorList>
    </citation>
    <scope>NUCLEOTIDE SEQUENCE [LARGE SCALE GENOMIC DNA]</scope>
    <source>
        <strain evidence="6 7">R142</strain>
    </source>
</reference>
<evidence type="ECO:0000256" key="5">
    <source>
        <dbReference type="SAM" id="Phobius"/>
    </source>
</evidence>
<feature type="transmembrane region" description="Helical" evidence="5">
    <location>
        <begin position="37"/>
        <end position="58"/>
    </location>
</feature>
<dbReference type="EMBL" id="VHSG01000013">
    <property type="protein sequence ID" value="TQV78257.1"/>
    <property type="molecule type" value="Genomic_DNA"/>
</dbReference>
<feature type="transmembrane region" description="Helical" evidence="5">
    <location>
        <begin position="92"/>
        <end position="119"/>
    </location>
</feature>
<comment type="subcellular location">
    <subcellularLocation>
        <location evidence="1">Endomembrane system</location>
        <topology evidence="1">Multi-pass membrane protein</topology>
    </subcellularLocation>
</comment>
<dbReference type="InterPro" id="IPR007318">
    <property type="entry name" value="Phopholipid_MeTrfase"/>
</dbReference>
<protein>
    <submittedName>
        <fullName evidence="6">Isoprenylcysteine carboxylmethyltransferase family protein</fullName>
    </submittedName>
</protein>
<dbReference type="Gene3D" id="1.20.120.1630">
    <property type="match status" value="1"/>
</dbReference>
<keyword evidence="4 5" id="KW-0472">Membrane</keyword>
<dbReference type="PANTHER" id="PTHR12714">
    <property type="entry name" value="PROTEIN-S ISOPRENYLCYSTEINE O-METHYLTRANSFERASE"/>
    <property type="match status" value="1"/>
</dbReference>